<accession>A0A010QB72</accession>
<comment type="caution">
    <text evidence="1">The sequence shown here is derived from an EMBL/GenBank/DDBJ whole genome shotgun (WGS) entry which is preliminary data.</text>
</comment>
<evidence type="ECO:0000313" key="2">
    <source>
        <dbReference type="Proteomes" id="UP000020467"/>
    </source>
</evidence>
<dbReference type="Proteomes" id="UP000020467">
    <property type="component" value="Unassembled WGS sequence"/>
</dbReference>
<dbReference type="HOGENOM" id="CLU_1147111_0_0_1"/>
<reference evidence="1 2" key="1">
    <citation type="submission" date="2014-02" db="EMBL/GenBank/DDBJ databases">
        <title>The genome sequence of Colletotrichum fioriniae PJ7.</title>
        <authorList>
            <person name="Baroncelli R."/>
            <person name="Thon M.R."/>
        </authorList>
    </citation>
    <scope>NUCLEOTIDE SEQUENCE [LARGE SCALE GENOMIC DNA]</scope>
    <source>
        <strain evidence="1 2">PJ7</strain>
    </source>
</reference>
<evidence type="ECO:0000313" key="1">
    <source>
        <dbReference type="EMBL" id="EXF73970.1"/>
    </source>
</evidence>
<sequence>MQSKDDNASSDIATKYKSLARGPTVLELITKFEQEEFIKRNLKSESLSNNLSKPLLDDHYAEGTAEGVCSAAVMHWLATGTVPAPTENMATKLSRVQGSFDLDNEPQYLTWHSNLSAFFENLKKAKDSENLNLNDNQIFINYLLDNSGKINTGFKLFLILSFQNGTKQCAHAVGWNLRTKSFFDPNYGVWKVKTPDPKNSIWKIIPSGNDSDPATVIASSIIGLDEIRKKYGDPVSVQAITF</sequence>
<dbReference type="KEGG" id="cfj:CFIO01_08852"/>
<gene>
    <name evidence="1" type="ORF">CFIO01_08852</name>
</gene>
<dbReference type="EMBL" id="JARH01001028">
    <property type="protein sequence ID" value="EXF73970.1"/>
    <property type="molecule type" value="Genomic_DNA"/>
</dbReference>
<dbReference type="OrthoDB" id="4848348at2759"/>
<keyword evidence="2" id="KW-1185">Reference proteome</keyword>
<protein>
    <submittedName>
        <fullName evidence="1">Uncharacterized protein</fullName>
    </submittedName>
</protein>
<organism evidence="1 2">
    <name type="scientific">Colletotrichum fioriniae PJ7</name>
    <dbReference type="NCBI Taxonomy" id="1445577"/>
    <lineage>
        <taxon>Eukaryota</taxon>
        <taxon>Fungi</taxon>
        <taxon>Dikarya</taxon>
        <taxon>Ascomycota</taxon>
        <taxon>Pezizomycotina</taxon>
        <taxon>Sordariomycetes</taxon>
        <taxon>Hypocreomycetidae</taxon>
        <taxon>Glomerellales</taxon>
        <taxon>Glomerellaceae</taxon>
        <taxon>Colletotrichum</taxon>
        <taxon>Colletotrichum acutatum species complex</taxon>
    </lineage>
</organism>
<proteinExistence type="predicted"/>
<name>A0A010QB72_9PEZI</name>
<dbReference type="AlphaFoldDB" id="A0A010QB72"/>